<dbReference type="EMBL" id="JFHC01000035">
    <property type="protein sequence ID" value="KDR40829.1"/>
    <property type="molecule type" value="Genomic_DNA"/>
</dbReference>
<evidence type="ECO:0000313" key="2">
    <source>
        <dbReference type="Proteomes" id="UP000027466"/>
    </source>
</evidence>
<sequence length="172" mass="18583">MMNHLSCAFCIMSSLDDLRAAAGCADNHDVYRAMVELEAASTFASQRQRWLADVAPTLLPDSLREAVTRAKHAAAQRQAIEAEIPDHLLFSAGWPTARPTQAEAELLASVRTLVVATVGLAVKYTGAASVLARSLRRAPRPSASRGGIDHHPAAAGGFRILMEHRNWRYVAA</sequence>
<comment type="caution">
    <text evidence="1">The sequence shown here is derived from an EMBL/GenBank/DDBJ whole genome shotgun (WGS) entry which is preliminary data.</text>
</comment>
<protein>
    <submittedName>
        <fullName evidence="1">Uncharacterized protein</fullName>
    </submittedName>
</protein>
<organism evidence="1 2">
    <name type="scientific">Caballeronia glathei</name>
    <dbReference type="NCBI Taxonomy" id="60547"/>
    <lineage>
        <taxon>Bacteria</taxon>
        <taxon>Pseudomonadati</taxon>
        <taxon>Pseudomonadota</taxon>
        <taxon>Betaproteobacteria</taxon>
        <taxon>Burkholderiales</taxon>
        <taxon>Burkholderiaceae</taxon>
        <taxon>Caballeronia</taxon>
    </lineage>
</organism>
<gene>
    <name evidence="1" type="ORF">BG61_22475</name>
</gene>
<name>A0A069PLN3_9BURK</name>
<proteinExistence type="predicted"/>
<keyword evidence="2" id="KW-1185">Reference proteome</keyword>
<reference evidence="1 2" key="1">
    <citation type="submission" date="2014-03" db="EMBL/GenBank/DDBJ databases">
        <title>Draft Genome Sequences of Four Burkholderia Strains.</title>
        <authorList>
            <person name="Liu X.Y."/>
            <person name="Li C.X."/>
            <person name="Xu J.H."/>
        </authorList>
    </citation>
    <scope>NUCLEOTIDE SEQUENCE [LARGE SCALE GENOMIC DNA]</scope>
    <source>
        <strain evidence="1 2">DSM 50014</strain>
    </source>
</reference>
<accession>A0A069PLN3</accession>
<evidence type="ECO:0000313" key="1">
    <source>
        <dbReference type="EMBL" id="KDR40829.1"/>
    </source>
</evidence>
<dbReference type="AlphaFoldDB" id="A0A069PLN3"/>
<dbReference type="Proteomes" id="UP000027466">
    <property type="component" value="Unassembled WGS sequence"/>
</dbReference>